<dbReference type="OrthoDB" id="9788755at2"/>
<dbReference type="GO" id="GO:0016747">
    <property type="term" value="F:acyltransferase activity, transferring groups other than amino-acyl groups"/>
    <property type="evidence" value="ECO:0007669"/>
    <property type="project" value="InterPro"/>
</dbReference>
<proteinExistence type="predicted"/>
<dbReference type="InterPro" id="IPR016181">
    <property type="entry name" value="Acyl_CoA_acyltransferase"/>
</dbReference>
<evidence type="ECO:0000256" key="1">
    <source>
        <dbReference type="ARBA" id="ARBA00022679"/>
    </source>
</evidence>
<gene>
    <name evidence="4" type="ORF">DX130_08210</name>
</gene>
<accession>A0A371PLB0</accession>
<comment type="caution">
    <text evidence="4">The sequence shown here is derived from an EMBL/GenBank/DDBJ whole genome shotgun (WGS) entry which is preliminary data.</text>
</comment>
<dbReference type="Gene3D" id="3.40.630.30">
    <property type="match status" value="1"/>
</dbReference>
<dbReference type="PROSITE" id="PS51186">
    <property type="entry name" value="GNAT"/>
    <property type="match status" value="1"/>
</dbReference>
<evidence type="ECO:0000256" key="2">
    <source>
        <dbReference type="ARBA" id="ARBA00023315"/>
    </source>
</evidence>
<evidence type="ECO:0000259" key="3">
    <source>
        <dbReference type="PROSITE" id="PS51186"/>
    </source>
</evidence>
<evidence type="ECO:0000313" key="5">
    <source>
        <dbReference type="Proteomes" id="UP000261905"/>
    </source>
</evidence>
<dbReference type="PANTHER" id="PTHR43800">
    <property type="entry name" value="PEPTIDYL-LYSINE N-ACETYLTRANSFERASE YJAB"/>
    <property type="match status" value="1"/>
</dbReference>
<dbReference type="EMBL" id="QUBQ01000001">
    <property type="protein sequence ID" value="REK76981.1"/>
    <property type="molecule type" value="Genomic_DNA"/>
</dbReference>
<name>A0A371PLB0_9BACL</name>
<dbReference type="AlphaFoldDB" id="A0A371PLB0"/>
<protein>
    <submittedName>
        <fullName evidence="4">GNAT family N-acetyltransferase</fullName>
    </submittedName>
</protein>
<dbReference type="SUPFAM" id="SSF55729">
    <property type="entry name" value="Acyl-CoA N-acyltransferases (Nat)"/>
    <property type="match status" value="1"/>
</dbReference>
<sequence>MGEFSLIIGRAEWTDLKTILVLQREAYQSEAILYEDYDIQPLIQTEEELEQEYAEGILLKAVAGGQLVGSVRGRLQDGTLSIGKLIVAPSHQNQGIGTKLMEAIEGWSPEARRFELFTGHKSAKNLALYARLGYATFKQIIINDNLILIYLSKNAS</sequence>
<keyword evidence="2" id="KW-0012">Acyltransferase</keyword>
<dbReference type="CDD" id="cd04301">
    <property type="entry name" value="NAT_SF"/>
    <property type="match status" value="1"/>
</dbReference>
<dbReference type="PANTHER" id="PTHR43800:SF1">
    <property type="entry name" value="PEPTIDYL-LYSINE N-ACETYLTRANSFERASE YJAB"/>
    <property type="match status" value="1"/>
</dbReference>
<organism evidence="4 5">
    <name type="scientific">Paenibacillus paeoniae</name>
    <dbReference type="NCBI Taxonomy" id="2292705"/>
    <lineage>
        <taxon>Bacteria</taxon>
        <taxon>Bacillati</taxon>
        <taxon>Bacillota</taxon>
        <taxon>Bacilli</taxon>
        <taxon>Bacillales</taxon>
        <taxon>Paenibacillaceae</taxon>
        <taxon>Paenibacillus</taxon>
    </lineage>
</organism>
<feature type="domain" description="N-acetyltransferase" evidence="3">
    <location>
        <begin position="6"/>
        <end position="156"/>
    </location>
</feature>
<dbReference type="Proteomes" id="UP000261905">
    <property type="component" value="Unassembled WGS sequence"/>
</dbReference>
<dbReference type="Pfam" id="PF00583">
    <property type="entry name" value="Acetyltransf_1"/>
    <property type="match status" value="1"/>
</dbReference>
<evidence type="ECO:0000313" key="4">
    <source>
        <dbReference type="EMBL" id="REK76981.1"/>
    </source>
</evidence>
<keyword evidence="1 4" id="KW-0808">Transferase</keyword>
<keyword evidence="5" id="KW-1185">Reference proteome</keyword>
<reference evidence="4 5" key="1">
    <citation type="submission" date="2018-08" db="EMBL/GenBank/DDBJ databases">
        <title>Paenibacillus sp. M4BSY-1, whole genome shotgun sequence.</title>
        <authorList>
            <person name="Tuo L."/>
        </authorList>
    </citation>
    <scope>NUCLEOTIDE SEQUENCE [LARGE SCALE GENOMIC DNA]</scope>
    <source>
        <strain evidence="4 5">M4BSY-1</strain>
    </source>
</reference>
<dbReference type="InterPro" id="IPR000182">
    <property type="entry name" value="GNAT_dom"/>
</dbReference>